<protein>
    <submittedName>
        <fullName evidence="2">Uncharacterized protein</fullName>
    </submittedName>
</protein>
<proteinExistence type="predicted"/>
<evidence type="ECO:0000313" key="3">
    <source>
        <dbReference type="Proteomes" id="UP000245839"/>
    </source>
</evidence>
<evidence type="ECO:0000313" key="4">
    <source>
        <dbReference type="Proteomes" id="UP000251571"/>
    </source>
</evidence>
<keyword evidence="3" id="KW-1185">Reference proteome</keyword>
<gene>
    <name evidence="1" type="ORF">BCF38_10442</name>
    <name evidence="2" type="ORF">SAMN05421539_10442</name>
</gene>
<dbReference type="Proteomes" id="UP000251571">
    <property type="component" value="Unassembled WGS sequence"/>
</dbReference>
<dbReference type="Proteomes" id="UP000245839">
    <property type="component" value="Unassembled WGS sequence"/>
</dbReference>
<dbReference type="AlphaFoldDB" id="A0A2Y9AMZ0"/>
<accession>A0A2Y9AMZ0</accession>
<reference evidence="2 4" key="1">
    <citation type="submission" date="2016-10" db="EMBL/GenBank/DDBJ databases">
        <authorList>
            <person name="Cai Z."/>
        </authorList>
    </citation>
    <scope>NUCLEOTIDE SEQUENCE [LARGE SCALE GENOMIC DNA]</scope>
    <source>
        <strain evidence="2 4">DSM 25227</strain>
    </source>
</reference>
<organism evidence="2 4">
    <name type="scientific">Jannaschia seohaensis</name>
    <dbReference type="NCBI Taxonomy" id="475081"/>
    <lineage>
        <taxon>Bacteria</taxon>
        <taxon>Pseudomonadati</taxon>
        <taxon>Pseudomonadota</taxon>
        <taxon>Alphaproteobacteria</taxon>
        <taxon>Rhodobacterales</taxon>
        <taxon>Roseobacteraceae</taxon>
        <taxon>Jannaschia</taxon>
    </lineage>
</organism>
<dbReference type="EMBL" id="QGDJ01000004">
    <property type="protein sequence ID" value="PWJ19113.1"/>
    <property type="molecule type" value="Genomic_DNA"/>
</dbReference>
<dbReference type="EMBL" id="UETC01000004">
    <property type="protein sequence ID" value="SSA45750.1"/>
    <property type="molecule type" value="Genomic_DNA"/>
</dbReference>
<evidence type="ECO:0000313" key="1">
    <source>
        <dbReference type="EMBL" id="PWJ19113.1"/>
    </source>
</evidence>
<evidence type="ECO:0000313" key="2">
    <source>
        <dbReference type="EMBL" id="SSA45750.1"/>
    </source>
</evidence>
<reference evidence="1 3" key="2">
    <citation type="submission" date="2018-03" db="EMBL/GenBank/DDBJ databases">
        <title>Genomic Encyclopedia of Archaeal and Bacterial Type Strains, Phase II (KMG-II): from individual species to whole genera.</title>
        <authorList>
            <person name="Goeker M."/>
        </authorList>
    </citation>
    <scope>NUCLEOTIDE SEQUENCE [LARGE SCALE GENOMIC DNA]</scope>
    <source>
        <strain evidence="1 3">DSM 25227</strain>
    </source>
</reference>
<sequence length="36" mass="4147">MTVARPEERLGGRVTMNRGNRRAYLPEDLYIQVGAR</sequence>
<name>A0A2Y9AMZ0_9RHOB</name>